<feature type="transmembrane region" description="Helical" evidence="1">
    <location>
        <begin position="31"/>
        <end position="51"/>
    </location>
</feature>
<feature type="transmembrane region" description="Helical" evidence="1">
    <location>
        <begin position="63"/>
        <end position="89"/>
    </location>
</feature>
<sequence>MGVLNTLVSTVLYHGYDGTAGLTGFPNTGTYLIFGVILVPVYIMVAAWFLGTPRNTKTGLLGVTYLVGITAQMWIGMFILTMLIGIVFYGGVPEPLGPVGP</sequence>
<keyword evidence="1" id="KW-1133">Transmembrane helix</keyword>
<accession>A0ABD5PW17</accession>
<protein>
    <submittedName>
        <fullName evidence="2">Uncharacterized protein</fullName>
    </submittedName>
</protein>
<comment type="caution">
    <text evidence="2">The sequence shown here is derived from an EMBL/GenBank/DDBJ whole genome shotgun (WGS) entry which is preliminary data.</text>
</comment>
<dbReference type="RefSeq" id="WP_250142233.1">
    <property type="nucleotide sequence ID" value="NZ_JALIQP010000006.1"/>
</dbReference>
<evidence type="ECO:0000313" key="2">
    <source>
        <dbReference type="EMBL" id="MFC4544645.1"/>
    </source>
</evidence>
<reference evidence="2 3" key="1">
    <citation type="journal article" date="2019" name="Int. J. Syst. Evol. Microbiol.">
        <title>The Global Catalogue of Microorganisms (GCM) 10K type strain sequencing project: providing services to taxonomists for standard genome sequencing and annotation.</title>
        <authorList>
            <consortium name="The Broad Institute Genomics Platform"/>
            <consortium name="The Broad Institute Genome Sequencing Center for Infectious Disease"/>
            <person name="Wu L."/>
            <person name="Ma J."/>
        </authorList>
    </citation>
    <scope>NUCLEOTIDE SEQUENCE [LARGE SCALE GENOMIC DNA]</scope>
    <source>
        <strain evidence="2 3">WLHS5</strain>
    </source>
</reference>
<evidence type="ECO:0000256" key="1">
    <source>
        <dbReference type="SAM" id="Phobius"/>
    </source>
</evidence>
<keyword evidence="1" id="KW-0812">Transmembrane</keyword>
<gene>
    <name evidence="2" type="ORF">ACFO5R_22180</name>
</gene>
<keyword evidence="3" id="KW-1185">Reference proteome</keyword>
<evidence type="ECO:0000313" key="3">
    <source>
        <dbReference type="Proteomes" id="UP001595898"/>
    </source>
</evidence>
<dbReference type="Proteomes" id="UP001595898">
    <property type="component" value="Unassembled WGS sequence"/>
</dbReference>
<organism evidence="2 3">
    <name type="scientific">Halosolutus amylolyticus</name>
    <dbReference type="NCBI Taxonomy" id="2932267"/>
    <lineage>
        <taxon>Archaea</taxon>
        <taxon>Methanobacteriati</taxon>
        <taxon>Methanobacteriota</taxon>
        <taxon>Stenosarchaea group</taxon>
        <taxon>Halobacteria</taxon>
        <taxon>Halobacteriales</taxon>
        <taxon>Natrialbaceae</taxon>
        <taxon>Halosolutus</taxon>
    </lineage>
</organism>
<name>A0ABD5PW17_9EURY</name>
<dbReference type="EMBL" id="JBHSFA010000012">
    <property type="protein sequence ID" value="MFC4544645.1"/>
    <property type="molecule type" value="Genomic_DNA"/>
</dbReference>
<dbReference type="AlphaFoldDB" id="A0ABD5PW17"/>
<proteinExistence type="predicted"/>
<keyword evidence="1" id="KW-0472">Membrane</keyword>